<dbReference type="Pfam" id="PF05050">
    <property type="entry name" value="Methyltransf_21"/>
    <property type="match status" value="1"/>
</dbReference>
<reference evidence="2 3" key="2">
    <citation type="submission" date="2024-09" db="EMBL/GenBank/DDBJ databases">
        <title>Draft genome sequence of Candidatus Magnetaquicoccaceae bacterium FCR-1.</title>
        <authorList>
            <person name="Shimoshige H."/>
            <person name="Shimamura S."/>
            <person name="Taoka A."/>
            <person name="Kobayashi H."/>
            <person name="Maekawa T."/>
        </authorList>
    </citation>
    <scope>NUCLEOTIDE SEQUENCE [LARGE SCALE GENOMIC DNA]</scope>
    <source>
        <strain evidence="2 3">FCR-1</strain>
    </source>
</reference>
<dbReference type="SUPFAM" id="SSF53335">
    <property type="entry name" value="S-adenosyl-L-methionine-dependent methyltransferases"/>
    <property type="match status" value="1"/>
</dbReference>
<dbReference type="InterPro" id="IPR006342">
    <property type="entry name" value="FkbM_mtfrase"/>
</dbReference>
<dbReference type="Proteomes" id="UP001628193">
    <property type="component" value="Unassembled WGS sequence"/>
</dbReference>
<feature type="domain" description="Methyltransferase FkbM" evidence="1">
    <location>
        <begin position="21"/>
        <end position="186"/>
    </location>
</feature>
<protein>
    <recommendedName>
        <fullName evidence="1">Methyltransferase FkbM domain-containing protein</fullName>
    </recommendedName>
</protein>
<name>A0ABQ0C5J6_9PROT</name>
<dbReference type="EMBL" id="BAAFGK010000002">
    <property type="protein sequence ID" value="GAB0056167.1"/>
    <property type="molecule type" value="Genomic_DNA"/>
</dbReference>
<evidence type="ECO:0000313" key="3">
    <source>
        <dbReference type="Proteomes" id="UP001628193"/>
    </source>
</evidence>
<reference evidence="2 3" key="1">
    <citation type="submission" date="2024-05" db="EMBL/GenBank/DDBJ databases">
        <authorList>
            <consortium name="Candidatus Magnetaquicoccaceae bacterium FCR-1 genome sequencing consortium"/>
            <person name="Shimoshige H."/>
            <person name="Shimamura S."/>
            <person name="Taoka A."/>
            <person name="Kobayashi H."/>
            <person name="Maekawa T."/>
        </authorList>
    </citation>
    <scope>NUCLEOTIDE SEQUENCE [LARGE SCALE GENOMIC DNA]</scope>
    <source>
        <strain evidence="2 3">FCR-1</strain>
    </source>
</reference>
<comment type="caution">
    <text evidence="2">The sequence shown here is derived from an EMBL/GenBank/DDBJ whole genome shotgun (WGS) entry which is preliminary data.</text>
</comment>
<evidence type="ECO:0000313" key="2">
    <source>
        <dbReference type="EMBL" id="GAB0056167.1"/>
    </source>
</evidence>
<evidence type="ECO:0000259" key="1">
    <source>
        <dbReference type="Pfam" id="PF05050"/>
    </source>
</evidence>
<dbReference type="InterPro" id="IPR029063">
    <property type="entry name" value="SAM-dependent_MTases_sf"/>
</dbReference>
<proteinExistence type="predicted"/>
<sequence length="288" mass="32599">MPRAPSLLQRIRPTLETIIVDAGANPMDPTGHYRSLLGEIPSRLFGFEPQAETTARLNALHKHQEIYLPYLLGDGRLHTLRICRASVMTSLLEPDPVACGLFHRFDQLTEVVERKNVWTRALDDIEEIPRIDHLKMNVCGSEKMILAHGRNKLSDVSVVQLEVSFIPLYQAQPTIGELDLQLRSMGLIPHAMPLIKTWGVKPLIINNSPGWPVRQLLVAEMVYVADYRKVGQLPTELLKQMALILHYCYQSMDVVLLCLNELASRKEVDNNPGKWYVDHLEDCLTPAA</sequence>
<accession>A0ABQ0C5J6</accession>
<organism evidence="2 3">
    <name type="scientific">Candidatus Magnetaquiglobus chichijimensis</name>
    <dbReference type="NCBI Taxonomy" id="3141448"/>
    <lineage>
        <taxon>Bacteria</taxon>
        <taxon>Pseudomonadati</taxon>
        <taxon>Pseudomonadota</taxon>
        <taxon>Magnetococcia</taxon>
        <taxon>Magnetococcales</taxon>
        <taxon>Candidatus Magnetaquicoccaceae</taxon>
        <taxon>Candidatus Magnetaquiglobus</taxon>
    </lineage>
</organism>
<keyword evidence="3" id="KW-1185">Reference proteome</keyword>
<dbReference type="Gene3D" id="3.40.50.150">
    <property type="entry name" value="Vaccinia Virus protein VP39"/>
    <property type="match status" value="1"/>
</dbReference>
<gene>
    <name evidence="2" type="ORF">SIID45300_00472</name>
</gene>
<dbReference type="RefSeq" id="WP_420903884.1">
    <property type="nucleotide sequence ID" value="NZ_BAAFGK010000002.1"/>
</dbReference>